<evidence type="ECO:0000313" key="2">
    <source>
        <dbReference type="Proteomes" id="UP000276133"/>
    </source>
</evidence>
<proteinExistence type="predicted"/>
<feature type="non-terminal residue" evidence="1">
    <location>
        <position position="137"/>
    </location>
</feature>
<dbReference type="AlphaFoldDB" id="A0A3M7PC12"/>
<organism evidence="1 2">
    <name type="scientific">Brachionus plicatilis</name>
    <name type="common">Marine rotifer</name>
    <name type="synonym">Brachionus muelleri</name>
    <dbReference type="NCBI Taxonomy" id="10195"/>
    <lineage>
        <taxon>Eukaryota</taxon>
        <taxon>Metazoa</taxon>
        <taxon>Spiralia</taxon>
        <taxon>Gnathifera</taxon>
        <taxon>Rotifera</taxon>
        <taxon>Eurotatoria</taxon>
        <taxon>Monogononta</taxon>
        <taxon>Pseudotrocha</taxon>
        <taxon>Ploima</taxon>
        <taxon>Brachionidae</taxon>
        <taxon>Brachionus</taxon>
    </lineage>
</organism>
<gene>
    <name evidence="1" type="ORF">BpHYR1_043468</name>
</gene>
<sequence>MKFDFACHFTCGVISIQRLLKPDYSGVEDSLENISKLNSSADLDEQNKELADVDQIKFERFKLMYRSNMDYFSASDLKKNTQVQLEAHLVLIEFLSMLNNWKVRKFDSKIMDTNEMKNSQNSLFIESIINLLKAYEN</sequence>
<comment type="caution">
    <text evidence="1">The sequence shown here is derived from an EMBL/GenBank/DDBJ whole genome shotgun (WGS) entry which is preliminary data.</text>
</comment>
<reference evidence="1 2" key="1">
    <citation type="journal article" date="2018" name="Sci. Rep.">
        <title>Genomic signatures of local adaptation to the degree of environmental predictability in rotifers.</title>
        <authorList>
            <person name="Franch-Gras L."/>
            <person name="Hahn C."/>
            <person name="Garcia-Roger E.M."/>
            <person name="Carmona M.J."/>
            <person name="Serra M."/>
            <person name="Gomez A."/>
        </authorList>
    </citation>
    <scope>NUCLEOTIDE SEQUENCE [LARGE SCALE GENOMIC DNA]</scope>
    <source>
        <strain evidence="1">HYR1</strain>
    </source>
</reference>
<evidence type="ECO:0000313" key="1">
    <source>
        <dbReference type="EMBL" id="RMZ96588.1"/>
    </source>
</evidence>
<protein>
    <submittedName>
        <fullName evidence="1">Uncharacterized protein</fullName>
    </submittedName>
</protein>
<accession>A0A3M7PC12</accession>
<name>A0A3M7PC12_BRAPC</name>
<dbReference type="EMBL" id="REGN01012047">
    <property type="protein sequence ID" value="RMZ96588.1"/>
    <property type="molecule type" value="Genomic_DNA"/>
</dbReference>
<dbReference type="Proteomes" id="UP000276133">
    <property type="component" value="Unassembled WGS sequence"/>
</dbReference>
<keyword evidence="2" id="KW-1185">Reference proteome</keyword>